<feature type="domain" description="HTH crp-type" evidence="1">
    <location>
        <begin position="153"/>
        <end position="223"/>
    </location>
</feature>
<organism evidence="2 3">
    <name type="scientific">Thalassococcus arenae</name>
    <dbReference type="NCBI Taxonomy" id="2851652"/>
    <lineage>
        <taxon>Bacteria</taxon>
        <taxon>Pseudomonadati</taxon>
        <taxon>Pseudomonadota</taxon>
        <taxon>Alphaproteobacteria</taxon>
        <taxon>Rhodobacterales</taxon>
        <taxon>Roseobacteraceae</taxon>
        <taxon>Thalassococcus</taxon>
    </lineage>
</organism>
<evidence type="ECO:0000313" key="2">
    <source>
        <dbReference type="EMBL" id="MBV2358389.1"/>
    </source>
</evidence>
<reference evidence="2" key="1">
    <citation type="submission" date="2021-06" db="EMBL/GenBank/DDBJ databases">
        <title>Thalassococcus sp. CAU 1522 isolated from sea sand, Republic of Korea.</title>
        <authorList>
            <person name="Kim W."/>
        </authorList>
    </citation>
    <scope>NUCLEOTIDE SEQUENCE</scope>
    <source>
        <strain evidence="2">CAU 1522</strain>
    </source>
</reference>
<sequence>MTTKCEDCPLRPLSQFLRFSAEELAFMERFKTGEMQVQPGTHLLTQGTRSPQLFTTLSGLGLRHKTLVDGSRQVISFVMPGDFLGLQAGVMGEMGHSVEAVTDMTLCVFNRADIWSLFKTLPERGYALAHLAAIEEQFLGDALATVGQRPAYDKIAWAMARYFHRAKAVGIAKGNTCPLPFRQQHLADALGLSLVHTNKVLGRLRKEGVLVWTDDVLTIRDMDRLEQIAALDDGPPPRPLI</sequence>
<dbReference type="Proteomes" id="UP001166293">
    <property type="component" value="Unassembled WGS sequence"/>
</dbReference>
<protein>
    <submittedName>
        <fullName evidence="2">Crp/Fnr family transcriptional regulator</fullName>
    </submittedName>
</protein>
<dbReference type="Pfam" id="PF00027">
    <property type="entry name" value="cNMP_binding"/>
    <property type="match status" value="1"/>
</dbReference>
<name>A0ABS6N471_9RHOB</name>
<dbReference type="InterPro" id="IPR000595">
    <property type="entry name" value="cNMP-bd_dom"/>
</dbReference>
<dbReference type="Pfam" id="PF13545">
    <property type="entry name" value="HTH_Crp_2"/>
    <property type="match status" value="1"/>
</dbReference>
<accession>A0ABS6N471</accession>
<dbReference type="EMBL" id="JAHRWL010000001">
    <property type="protein sequence ID" value="MBV2358389.1"/>
    <property type="molecule type" value="Genomic_DNA"/>
</dbReference>
<comment type="caution">
    <text evidence="2">The sequence shown here is derived from an EMBL/GenBank/DDBJ whole genome shotgun (WGS) entry which is preliminary data.</text>
</comment>
<dbReference type="PROSITE" id="PS51063">
    <property type="entry name" value="HTH_CRP_2"/>
    <property type="match status" value="1"/>
</dbReference>
<gene>
    <name evidence="2" type="ORF">KUH32_01255</name>
</gene>
<proteinExistence type="predicted"/>
<dbReference type="RefSeq" id="WP_217776255.1">
    <property type="nucleotide sequence ID" value="NZ_JAHRWL010000001.1"/>
</dbReference>
<evidence type="ECO:0000259" key="1">
    <source>
        <dbReference type="PROSITE" id="PS51063"/>
    </source>
</evidence>
<evidence type="ECO:0000313" key="3">
    <source>
        <dbReference type="Proteomes" id="UP001166293"/>
    </source>
</evidence>
<dbReference type="CDD" id="cd00038">
    <property type="entry name" value="CAP_ED"/>
    <property type="match status" value="1"/>
</dbReference>
<keyword evidence="3" id="KW-1185">Reference proteome</keyword>
<dbReference type="SMART" id="SM00419">
    <property type="entry name" value="HTH_CRP"/>
    <property type="match status" value="1"/>
</dbReference>
<dbReference type="InterPro" id="IPR012318">
    <property type="entry name" value="HTH_CRP"/>
</dbReference>